<sequence>MRDSRRPYPSDLSDAEWALLGPLLPPPAARGRPQKWPPRLIADAVFYLLRTGCAWRMLPREFPPWPTVFAHFRRWRRDGTLRRAHDALRSQVRVREGRAAEPSAAIIDSQSAKTTGVGGPERGYDGAKRLKGRKRHLLVDAAGLVLLACVHGADVQDRAGARRLVETARAHELPRMQVVWADQGYTGAFASWLHAARGWRLEVVRHPEGQLWRYGLEDRPKGVFRVLPRRWVVERTFAWLGQARRLSKDYERLPATGEAMIYGAMSRLMLRRLAPDPRTVAG</sequence>
<dbReference type="Pfam" id="PF13340">
    <property type="entry name" value="DUF4096"/>
    <property type="match status" value="1"/>
</dbReference>
<proteinExistence type="predicted"/>
<gene>
    <name evidence="3" type="ORF">AVDCRST_MAG11-58</name>
</gene>
<dbReference type="GO" id="GO:0006313">
    <property type="term" value="P:DNA transposition"/>
    <property type="evidence" value="ECO:0007669"/>
    <property type="project" value="InterPro"/>
</dbReference>
<dbReference type="EMBL" id="CADCTU010000015">
    <property type="protein sequence ID" value="CAA9290150.1"/>
    <property type="molecule type" value="Genomic_DNA"/>
</dbReference>
<dbReference type="InterPro" id="IPR002559">
    <property type="entry name" value="Transposase_11"/>
</dbReference>
<evidence type="ECO:0000259" key="2">
    <source>
        <dbReference type="Pfam" id="PF13340"/>
    </source>
</evidence>
<dbReference type="Pfam" id="PF01609">
    <property type="entry name" value="DDE_Tnp_1"/>
    <property type="match status" value="1"/>
</dbReference>
<protein>
    <submittedName>
        <fullName evidence="3">Mobile element protein</fullName>
    </submittedName>
</protein>
<dbReference type="GO" id="GO:0004803">
    <property type="term" value="F:transposase activity"/>
    <property type="evidence" value="ECO:0007669"/>
    <property type="project" value="InterPro"/>
</dbReference>
<accession>A0A6J4JXW2</accession>
<dbReference type="PANTHER" id="PTHR30007">
    <property type="entry name" value="PHP DOMAIN PROTEIN"/>
    <property type="match status" value="1"/>
</dbReference>
<feature type="domain" description="Insertion element IS402-like" evidence="2">
    <location>
        <begin position="12"/>
        <end position="85"/>
    </location>
</feature>
<reference evidence="3" key="1">
    <citation type="submission" date="2020-02" db="EMBL/GenBank/DDBJ databases">
        <authorList>
            <person name="Meier V. D."/>
        </authorList>
    </citation>
    <scope>NUCLEOTIDE SEQUENCE</scope>
    <source>
        <strain evidence="3">AVDCRST_MAG11</strain>
    </source>
</reference>
<feature type="domain" description="Transposase IS4-like" evidence="1">
    <location>
        <begin position="101"/>
        <end position="267"/>
    </location>
</feature>
<name>A0A6J4JXW2_9BACT</name>
<dbReference type="AlphaFoldDB" id="A0A6J4JXW2"/>
<organism evidence="3">
    <name type="scientific">uncultured Gemmatimonadaceae bacterium</name>
    <dbReference type="NCBI Taxonomy" id="246130"/>
    <lineage>
        <taxon>Bacteria</taxon>
        <taxon>Pseudomonadati</taxon>
        <taxon>Gemmatimonadota</taxon>
        <taxon>Gemmatimonadia</taxon>
        <taxon>Gemmatimonadales</taxon>
        <taxon>Gemmatimonadaceae</taxon>
        <taxon>environmental samples</taxon>
    </lineage>
</organism>
<dbReference type="PANTHER" id="PTHR30007:SF0">
    <property type="entry name" value="TRANSPOSASE"/>
    <property type="match status" value="1"/>
</dbReference>
<evidence type="ECO:0000313" key="3">
    <source>
        <dbReference type="EMBL" id="CAA9290150.1"/>
    </source>
</evidence>
<dbReference type="InterPro" id="IPR025161">
    <property type="entry name" value="IS402-like_dom"/>
</dbReference>
<dbReference type="NCBIfam" id="NF033580">
    <property type="entry name" value="transpos_IS5_3"/>
    <property type="match status" value="1"/>
</dbReference>
<dbReference type="GO" id="GO:0003677">
    <property type="term" value="F:DNA binding"/>
    <property type="evidence" value="ECO:0007669"/>
    <property type="project" value="InterPro"/>
</dbReference>
<evidence type="ECO:0000259" key="1">
    <source>
        <dbReference type="Pfam" id="PF01609"/>
    </source>
</evidence>